<dbReference type="PANTHER" id="PTHR23232:SF118">
    <property type="entry name" value="ZINC FINGER PROTEIN 746"/>
    <property type="match status" value="1"/>
</dbReference>
<feature type="non-terminal residue" evidence="2">
    <location>
        <position position="62"/>
    </location>
</feature>
<dbReference type="Proteomes" id="UP000555367">
    <property type="component" value="Unassembled WGS sequence"/>
</dbReference>
<dbReference type="PANTHER" id="PTHR23232">
    <property type="entry name" value="KRAB DOMAIN C2H2 ZINC FINGER"/>
    <property type="match status" value="1"/>
</dbReference>
<dbReference type="InterPro" id="IPR050169">
    <property type="entry name" value="Krueppel_C2H2_ZnF"/>
</dbReference>
<dbReference type="InterPro" id="IPR036051">
    <property type="entry name" value="KRAB_dom_sf"/>
</dbReference>
<dbReference type="AlphaFoldDB" id="A0A7L3CPI2"/>
<comment type="caution">
    <text evidence="2">The sequence shown here is derived from an EMBL/GenBank/DDBJ whole genome shotgun (WGS) entry which is preliminary data.</text>
</comment>
<reference evidence="2 3" key="1">
    <citation type="submission" date="2019-09" db="EMBL/GenBank/DDBJ databases">
        <title>Bird 10,000 Genomes (B10K) Project - Family phase.</title>
        <authorList>
            <person name="Zhang G."/>
        </authorList>
    </citation>
    <scope>NUCLEOTIDE SEQUENCE [LARGE SCALE GENOMIC DNA]</scope>
    <source>
        <strain evidence="2">B10K-DU-012-45</strain>
    </source>
</reference>
<gene>
    <name evidence="2" type="primary">Znf777_2</name>
    <name evidence="2" type="ORF">PELURI_R15762</name>
</gene>
<dbReference type="SMART" id="SM00349">
    <property type="entry name" value="KRAB"/>
    <property type="match status" value="1"/>
</dbReference>
<evidence type="ECO:0000313" key="2">
    <source>
        <dbReference type="EMBL" id="NXT45371.1"/>
    </source>
</evidence>
<sequence>CSQVTVTFEDVAVHFSRQEWASLDDEQKELYRTVMESNYETLVSLCRLRLRCFGSRRRCPGS</sequence>
<dbReference type="PROSITE" id="PS50805">
    <property type="entry name" value="KRAB"/>
    <property type="match status" value="1"/>
</dbReference>
<dbReference type="CDD" id="cd07765">
    <property type="entry name" value="KRAB_A-box"/>
    <property type="match status" value="1"/>
</dbReference>
<dbReference type="EMBL" id="VZTQ01048779">
    <property type="protein sequence ID" value="NXT45371.1"/>
    <property type="molecule type" value="Genomic_DNA"/>
</dbReference>
<dbReference type="SUPFAM" id="SSF109640">
    <property type="entry name" value="KRAB domain (Kruppel-associated box)"/>
    <property type="match status" value="1"/>
</dbReference>
<feature type="domain" description="KRAB" evidence="1">
    <location>
        <begin position="6"/>
        <end position="62"/>
    </location>
</feature>
<dbReference type="GO" id="GO:0006355">
    <property type="term" value="P:regulation of DNA-templated transcription"/>
    <property type="evidence" value="ECO:0007669"/>
    <property type="project" value="InterPro"/>
</dbReference>
<name>A0A7L3CPI2_PELUR</name>
<evidence type="ECO:0000313" key="3">
    <source>
        <dbReference type="Proteomes" id="UP000555367"/>
    </source>
</evidence>
<protein>
    <submittedName>
        <fullName evidence="2">ZN777 protein</fullName>
    </submittedName>
</protein>
<keyword evidence="3" id="KW-1185">Reference proteome</keyword>
<feature type="non-terminal residue" evidence="2">
    <location>
        <position position="1"/>
    </location>
</feature>
<dbReference type="Gene3D" id="6.10.140.140">
    <property type="match status" value="1"/>
</dbReference>
<dbReference type="Pfam" id="PF01352">
    <property type="entry name" value="KRAB"/>
    <property type="match status" value="1"/>
</dbReference>
<evidence type="ECO:0000259" key="1">
    <source>
        <dbReference type="PROSITE" id="PS50805"/>
    </source>
</evidence>
<dbReference type="OrthoDB" id="9892686at2759"/>
<dbReference type="InterPro" id="IPR001909">
    <property type="entry name" value="KRAB"/>
</dbReference>
<accession>A0A7L3CPI2</accession>
<proteinExistence type="predicted"/>
<organism evidence="2 3">
    <name type="scientific">Pelecanoides urinatrix</name>
    <name type="common">Common diving petrel</name>
    <name type="synonym">Procellaria urinatrix</name>
    <dbReference type="NCBI Taxonomy" id="37079"/>
    <lineage>
        <taxon>Eukaryota</taxon>
        <taxon>Metazoa</taxon>
        <taxon>Chordata</taxon>
        <taxon>Craniata</taxon>
        <taxon>Vertebrata</taxon>
        <taxon>Euteleostomi</taxon>
        <taxon>Archelosauria</taxon>
        <taxon>Archosauria</taxon>
        <taxon>Dinosauria</taxon>
        <taxon>Saurischia</taxon>
        <taxon>Theropoda</taxon>
        <taxon>Coelurosauria</taxon>
        <taxon>Aves</taxon>
        <taxon>Neognathae</taxon>
        <taxon>Neoaves</taxon>
        <taxon>Aequornithes</taxon>
        <taxon>Procellariiformes</taxon>
        <taxon>Procellariidae</taxon>
        <taxon>Pelecanoides</taxon>
    </lineage>
</organism>